<dbReference type="Proteomes" id="UP000650524">
    <property type="component" value="Unassembled WGS sequence"/>
</dbReference>
<proteinExistence type="inferred from homology"/>
<comment type="similarity">
    <text evidence="1">Belongs to the TolB family.</text>
</comment>
<sequence length="320" mass="35589">MNMNFASFSGKGITRFSFIGMWMLFFIFFLFPGAASGRMYIDVNAPSIPKFSIAIPDFKNLGVDKKHSELAKKMPGVISNDLDLSGYFNPMDKQAFLDEKGGGLTSEKINFKDWSVIGAELLLTGGYTCIGSRLEVEVRLFDVFWGRQIIGQRALGDISRYRHLMHRISNEIILKLTGHNGISLTKLAFVGDVTGHREIYVCDYDGYNVRPITLDKSISLLPRWSPDGKKIVYNSYKHGGPMLYLKNITSGAVRRISGRSGLNIGASWAPDGREIALTMSHKGNPDIFTIDLQGKILKQLVKHWGIDVSPAFSPDGDKIA</sequence>
<feature type="domain" description="TolB N-terminal" evidence="2">
    <location>
        <begin position="40"/>
        <end position="148"/>
    </location>
</feature>
<reference evidence="3 4" key="1">
    <citation type="submission" date="2020-08" db="EMBL/GenBank/DDBJ databases">
        <title>Bridging the membrane lipid divide: bacteria of the FCB group superphylum have the potential to synthesize archaeal ether lipids.</title>
        <authorList>
            <person name="Villanueva L."/>
            <person name="Von Meijenfeldt F.A.B."/>
            <person name="Westbye A.B."/>
            <person name="Yadav S."/>
            <person name="Hopmans E.C."/>
            <person name="Dutilh B.E."/>
            <person name="Sinninghe Damste J.S."/>
        </authorList>
    </citation>
    <scope>NUCLEOTIDE SEQUENCE [LARGE SCALE GENOMIC DNA]</scope>
    <source>
        <strain evidence="3">NIOZ-UU27</strain>
    </source>
</reference>
<evidence type="ECO:0000313" key="3">
    <source>
        <dbReference type="EMBL" id="MBC8176405.1"/>
    </source>
</evidence>
<dbReference type="Pfam" id="PF04052">
    <property type="entry name" value="TolB_N"/>
    <property type="match status" value="1"/>
</dbReference>
<accession>A0A8J6T240</accession>
<dbReference type="SUPFAM" id="SSF52964">
    <property type="entry name" value="TolB, N-terminal domain"/>
    <property type="match status" value="1"/>
</dbReference>
<dbReference type="GO" id="GO:0015031">
    <property type="term" value="P:protein transport"/>
    <property type="evidence" value="ECO:0007669"/>
    <property type="project" value="InterPro"/>
</dbReference>
<dbReference type="GO" id="GO:0042597">
    <property type="term" value="C:periplasmic space"/>
    <property type="evidence" value="ECO:0007669"/>
    <property type="project" value="InterPro"/>
</dbReference>
<dbReference type="InterPro" id="IPR011042">
    <property type="entry name" value="6-blade_b-propeller_TolB-like"/>
</dbReference>
<evidence type="ECO:0000256" key="1">
    <source>
        <dbReference type="ARBA" id="ARBA00009820"/>
    </source>
</evidence>
<dbReference type="AlphaFoldDB" id="A0A8J6T240"/>
<gene>
    <name evidence="3" type="ORF">H8E19_03295</name>
</gene>
<dbReference type="InterPro" id="IPR007195">
    <property type="entry name" value="TolB_N"/>
</dbReference>
<feature type="non-terminal residue" evidence="3">
    <location>
        <position position="320"/>
    </location>
</feature>
<dbReference type="Gene3D" id="2.120.10.30">
    <property type="entry name" value="TolB, C-terminal domain"/>
    <property type="match status" value="1"/>
</dbReference>
<dbReference type="PANTHER" id="PTHR36842">
    <property type="entry name" value="PROTEIN TOLB HOMOLOG"/>
    <property type="match status" value="1"/>
</dbReference>
<dbReference type="InterPro" id="IPR011659">
    <property type="entry name" value="WD40"/>
</dbReference>
<dbReference type="PANTHER" id="PTHR36842:SF1">
    <property type="entry name" value="PROTEIN TOLB"/>
    <property type="match status" value="1"/>
</dbReference>
<name>A0A8J6T240_9DELT</name>
<dbReference type="Gene3D" id="3.40.50.10070">
    <property type="entry name" value="TolB, N-terminal domain"/>
    <property type="match status" value="1"/>
</dbReference>
<dbReference type="EMBL" id="JACNJD010000133">
    <property type="protein sequence ID" value="MBC8176405.1"/>
    <property type="molecule type" value="Genomic_DNA"/>
</dbReference>
<evidence type="ECO:0000313" key="4">
    <source>
        <dbReference type="Proteomes" id="UP000650524"/>
    </source>
</evidence>
<comment type="caution">
    <text evidence="3">The sequence shown here is derived from an EMBL/GenBank/DDBJ whole genome shotgun (WGS) entry which is preliminary data.</text>
</comment>
<evidence type="ECO:0000259" key="2">
    <source>
        <dbReference type="Pfam" id="PF04052"/>
    </source>
</evidence>
<organism evidence="3 4">
    <name type="scientific">Candidatus Desulfacyla euxinica</name>
    <dbReference type="NCBI Taxonomy" id="2841693"/>
    <lineage>
        <taxon>Bacteria</taxon>
        <taxon>Deltaproteobacteria</taxon>
        <taxon>Candidatus Desulfacyla</taxon>
    </lineage>
</organism>
<dbReference type="Pfam" id="PF07676">
    <property type="entry name" value="PD40"/>
    <property type="match status" value="3"/>
</dbReference>
<protein>
    <submittedName>
        <fullName evidence="3">PD40 domain-containing protein</fullName>
    </submittedName>
</protein>
<dbReference type="SUPFAM" id="SSF69304">
    <property type="entry name" value="Tricorn protease N-terminal domain"/>
    <property type="match status" value="1"/>
</dbReference>